<evidence type="ECO:0000259" key="12">
    <source>
        <dbReference type="PROSITE" id="PS51874"/>
    </source>
</evidence>
<dbReference type="InterPro" id="IPR001205">
    <property type="entry name" value="RNA-dir_pol_C"/>
</dbReference>
<dbReference type="SUPFAM" id="SSF56672">
    <property type="entry name" value="DNA/RNA polymerases"/>
    <property type="match status" value="1"/>
</dbReference>
<dbReference type="GO" id="GO:0006508">
    <property type="term" value="P:proteolysis"/>
    <property type="evidence" value="ECO:0007669"/>
    <property type="project" value="InterPro"/>
</dbReference>
<dbReference type="InterPro" id="IPR043502">
    <property type="entry name" value="DNA/RNA_pol_sf"/>
</dbReference>
<dbReference type="GO" id="GO:0033644">
    <property type="term" value="C:host cell membrane"/>
    <property type="evidence" value="ECO:0007669"/>
    <property type="project" value="UniProtKB-SubCell"/>
</dbReference>
<dbReference type="InterPro" id="IPR014872">
    <property type="entry name" value="Dicistrovirus_capsid-polyPr_C"/>
</dbReference>
<feature type="domain" description="RdRp catalytic" evidence="10">
    <location>
        <begin position="2574"/>
        <end position="2708"/>
    </location>
</feature>
<dbReference type="InterPro" id="IPR014759">
    <property type="entry name" value="Helicase_SF3_ssRNA_vir"/>
</dbReference>
<keyword evidence="3" id="KW-0378">Hydrolase</keyword>
<feature type="region of interest" description="Disordered" evidence="8">
    <location>
        <begin position="155"/>
        <end position="174"/>
    </location>
</feature>
<evidence type="ECO:0000256" key="6">
    <source>
        <dbReference type="ARBA" id="ARBA00022840"/>
    </source>
</evidence>
<dbReference type="Pfam" id="PF00680">
    <property type="entry name" value="RdRP_1"/>
    <property type="match status" value="1"/>
</dbReference>
<organism evidence="13">
    <name type="scientific">Fopius arisanus</name>
    <dbReference type="NCBI Taxonomy" id="64838"/>
    <lineage>
        <taxon>Eukaryota</taxon>
        <taxon>Metazoa</taxon>
        <taxon>Ecdysozoa</taxon>
        <taxon>Arthropoda</taxon>
        <taxon>Hexapoda</taxon>
        <taxon>Insecta</taxon>
        <taxon>Pterygota</taxon>
        <taxon>Neoptera</taxon>
        <taxon>Endopterygota</taxon>
        <taxon>Hymenoptera</taxon>
        <taxon>Apocrita</taxon>
        <taxon>Ichneumonoidea</taxon>
        <taxon>Braconidae</taxon>
        <taxon>Opiinae</taxon>
        <taxon>Fopius</taxon>
    </lineage>
</organism>
<keyword evidence="6" id="KW-0547">Nucleotide-binding</keyword>
<evidence type="ECO:0000313" key="13">
    <source>
        <dbReference type="EMBL" id="JAG76255.1"/>
    </source>
</evidence>
<evidence type="ECO:0000256" key="5">
    <source>
        <dbReference type="ARBA" id="ARBA00022833"/>
    </source>
</evidence>
<name>A0A0C9PY70_9HYME</name>
<accession>A0A0C9PY70</accession>
<dbReference type="PROSITE" id="PS50089">
    <property type="entry name" value="ZF_RING_2"/>
    <property type="match status" value="1"/>
</dbReference>
<gene>
    <name evidence="13" type="primary">POLG_0</name>
    <name evidence="13" type="ORF">g.44776</name>
</gene>
<dbReference type="CDD" id="cd00205">
    <property type="entry name" value="rhv_like"/>
    <property type="match status" value="2"/>
</dbReference>
<feature type="domain" description="RING-type" evidence="9">
    <location>
        <begin position="1688"/>
        <end position="1733"/>
    </location>
</feature>
<evidence type="ECO:0000259" key="9">
    <source>
        <dbReference type="PROSITE" id="PS50089"/>
    </source>
</evidence>
<dbReference type="InterPro" id="IPR009003">
    <property type="entry name" value="Peptidase_S1_PA"/>
</dbReference>
<dbReference type="GO" id="GO:0006351">
    <property type="term" value="P:DNA-templated transcription"/>
    <property type="evidence" value="ECO:0007669"/>
    <property type="project" value="InterPro"/>
</dbReference>
<dbReference type="GO" id="GO:0005524">
    <property type="term" value="F:ATP binding"/>
    <property type="evidence" value="ECO:0007669"/>
    <property type="project" value="UniProtKB-KW"/>
</dbReference>
<evidence type="ECO:0000259" key="11">
    <source>
        <dbReference type="PROSITE" id="PS51218"/>
    </source>
</evidence>
<dbReference type="SUPFAM" id="SSF88633">
    <property type="entry name" value="Positive stranded ssRNA viruses"/>
    <property type="match status" value="3"/>
</dbReference>
<dbReference type="GO" id="GO:0003724">
    <property type="term" value="F:RNA helicase activity"/>
    <property type="evidence" value="ECO:0007669"/>
    <property type="project" value="InterPro"/>
</dbReference>
<dbReference type="InterPro" id="IPR043128">
    <property type="entry name" value="Rev_trsase/Diguanyl_cyclase"/>
</dbReference>
<dbReference type="SUPFAM" id="SSF50494">
    <property type="entry name" value="Trypsin-like serine proteases"/>
    <property type="match status" value="1"/>
</dbReference>
<evidence type="ECO:0000256" key="2">
    <source>
        <dbReference type="ARBA" id="ARBA00022771"/>
    </source>
</evidence>
<dbReference type="InterPro" id="IPR013083">
    <property type="entry name" value="Znf_RING/FYVE/PHD"/>
</dbReference>
<evidence type="ECO:0000256" key="1">
    <source>
        <dbReference type="ARBA" id="ARBA00020107"/>
    </source>
</evidence>
<dbReference type="GO" id="GO:0003968">
    <property type="term" value="F:RNA-directed RNA polymerase activity"/>
    <property type="evidence" value="ECO:0007669"/>
    <property type="project" value="InterPro"/>
</dbReference>
<evidence type="ECO:0000256" key="8">
    <source>
        <dbReference type="SAM" id="MobiDB-lite"/>
    </source>
</evidence>
<dbReference type="CDD" id="cd23169">
    <property type="entry name" value="ps-ssRNAv-Picornavirales"/>
    <property type="match status" value="1"/>
</dbReference>
<dbReference type="Pfam" id="PF00910">
    <property type="entry name" value="RNA_helicase"/>
    <property type="match status" value="1"/>
</dbReference>
<dbReference type="Gene3D" id="2.60.120.20">
    <property type="match status" value="3"/>
</dbReference>
<dbReference type="SUPFAM" id="SSF57850">
    <property type="entry name" value="RING/U-box"/>
    <property type="match status" value="1"/>
</dbReference>
<dbReference type="InterPro" id="IPR001841">
    <property type="entry name" value="Znf_RING"/>
</dbReference>
<protein>
    <recommendedName>
        <fullName evidence="1">Genome polyprotein</fullName>
    </recommendedName>
</protein>
<evidence type="ECO:0000256" key="7">
    <source>
        <dbReference type="PROSITE-ProRule" id="PRU00175"/>
    </source>
</evidence>
<keyword evidence="4" id="KW-0347">Helicase</keyword>
<keyword evidence="2 7" id="KW-0479">Metal-binding</keyword>
<evidence type="ECO:0000256" key="3">
    <source>
        <dbReference type="ARBA" id="ARBA00022801"/>
    </source>
</evidence>
<proteinExistence type="predicted"/>
<feature type="domain" description="Peptidase C3" evidence="12">
    <location>
        <begin position="2072"/>
        <end position="2285"/>
    </location>
</feature>
<evidence type="ECO:0000256" key="4">
    <source>
        <dbReference type="ARBA" id="ARBA00022806"/>
    </source>
</evidence>
<dbReference type="GO" id="GO:0003723">
    <property type="term" value="F:RNA binding"/>
    <property type="evidence" value="ECO:0007669"/>
    <property type="project" value="InterPro"/>
</dbReference>
<reference evidence="13" key="1">
    <citation type="submission" date="2015-01" db="EMBL/GenBank/DDBJ databases">
        <title>Transcriptome Assembly of Fopius arisanus.</title>
        <authorList>
            <person name="Geib S."/>
        </authorList>
    </citation>
    <scope>NUCLEOTIDE SEQUENCE</scope>
</reference>
<evidence type="ECO:0000259" key="10">
    <source>
        <dbReference type="PROSITE" id="PS50507"/>
    </source>
</evidence>
<dbReference type="GO" id="GO:0039694">
    <property type="term" value="P:viral RNA genome replication"/>
    <property type="evidence" value="ECO:0007669"/>
    <property type="project" value="InterPro"/>
</dbReference>
<keyword evidence="6" id="KW-0067">ATP-binding</keyword>
<keyword evidence="5" id="KW-0862">Zinc</keyword>
<dbReference type="InterPro" id="IPR029053">
    <property type="entry name" value="Viral_coat"/>
</dbReference>
<dbReference type="InterPro" id="IPR007094">
    <property type="entry name" value="RNA-dir_pol_PSvirus"/>
</dbReference>
<dbReference type="EMBL" id="GBYB01006488">
    <property type="protein sequence ID" value="JAG76255.1"/>
    <property type="molecule type" value="Transcribed_RNA"/>
</dbReference>
<dbReference type="PROSITE" id="PS51218">
    <property type="entry name" value="SF3_HELICASE_2"/>
    <property type="match status" value="1"/>
</dbReference>
<sequence length="2752" mass="307952">MEFLPYMSLDKYVENSGSLPKSGRGYGRHTSSTWDKATNKKRDEILVVLRAKLRSLLASRNETLATARSYTDLFNSWRNRVFEADERNESRTYGDDDGRRIWYVRRSVCFKAADGVVTFAAYKESPVLKLANESVYRELLEKVMTIVVQMDNVPSKESVQGDATQESSKESNTIITRDQSVTESKAEQHELCVDLASSEPTMSFNYLVGRWMPLKTIKVSVNDTLDQILTTYYVPETFLSDLAKCAPNTIPFETFVYGSYDYEFKFVVNANKFQCGKVIVSAKFDSYQADDIQKGFQSHLSRPHVILDLSANNEGVLRVPFRYHRAFVRNLTHSTASVGVRPGKFASVYVSILSPLRTGPGGANDMDIRPFYMIKRADFAGMSYKVPLTQMDTVGALAKALPTDSLKAVLQGVEKTLDQLGKSHNQDKPTDVKGIIVIPRPRLHFPNGKGISDASVLRMNPHALTSYNRVKPYDDDPRTTLDIARIWGLRSTFQWKNDQTEGNELFNSILDPTSRTYTEDYSGQPTPLEYVCGMYQFWSGPIELRFDFVSNAFHTGSVIISAEFNRTSTVTDECQSHSTYTKTFHLGDQKSVMFRVPYIYDTVWRRSTGMVFNAVMEGQSTSDQIKSAAISIRPESRMRVKVRVLNALRPVSSTTSTIDVLVFMRASPTFAVHALKQFDYREERDVVPIDSFPSDNYAPELPDLSSGNRVKRSEEVLENGISYRATRRDRHLPTAVSNKWNERLPITQMDNGEKEDEDTTENFSVGRSALLAQSLDTQVGIKDILRRPTLLFLQKQCLASETGFFIPLMPPSRMMQYVVGKETDFVKTVGQTPQAALMNLFRFWRGSMRYTIIIHKKTGSPPVYVTHVPHSGVRLFSNKTVGTVADKQIPIYGCGLTTEIIVPQVNPTVCVEAPYDTENNWTLTFDEDALRNYSWRDKGDVTSGHLVLSCAEDFKFSVWWHAGDDFEFANFYGIPKMRSNVWAYQWSDEHARVQMDDQGFRSNNVLTHVGTLYSGVKAALTPNLLTKAALCAIPVVGPAYTTANIIAAVDNAQSHMHRITNQLNDKADNAIDRVVATFGVSLNNLVELIQGTVDKVVGGLSWAANLGSYCYDVILDILIAWIDKSWTAVGVSIVRFLGKVLSTKLMTSLMQYGVQLGEVIANIARPQVVEVQAPSRDTTATLLGVLAGVVGTVLGVRINMYRYTSMMSGIVARLTEAGGMSYLVNVLRFVEGTFTIIKDAILGMLGYVTPEAAALKMLSSSSNVLNVFVTEAQLVTSEANTNLLLHPGFRHRFWKTVMQAYQIQKLLATVPSSSASPVLGKLCNDVIKMGNEKFVDISASPVRYEPFVICIEGAAGIGKSELVDSLASSILSNIEFSRPHSGVTYYRMPGSKFWSGYRDQPVVVYDDWMNMTDPTAAAQQLSELYQLKSTSLFIPEMASLEEKKIRGNPLVVILLCNQAFPQSVVSNLVSAEKAVYRRRDILLHARKAMEFANVSPREMTVEQQTTFAHLEFMKYRDQTDRNSLSTRPISYEATRDYVVARFARWHAQEQIKVRRRLNNAMSGMAGANINDLRIEDPFHLYYSVSSQNAMSTTDSQNAFLPSEVLAAEVTRIAVAVQSFQDAQVAETELPPQPSDPFEITTQGPREAIIATAVSTRLFLGNALTWGVDCLHQWINSKFAPYSGARMECSICQEISYAYAGCPNSTTETSHSVCQSCYVSLTVHNGAHSCPVCRDERFKIHDLEDVARAMGVFSLWCYRTAKSMTDVGEFLIEKFNGSWADAYYMVWRASVSLTAIGSGAATVDEIATLAPFATMVDNFTAPFSFARVQSDAEPIANPFEDTEEGQDPLDEDLDIFVCELNQGLLDAVPVNRTEQTICGHRWLRGNAHQVTYIAGSFHVYREGGTVTVPESACFDPLCPFTIDFEVASFYTSYLREKNPLLRSYLHSFYNAGATDPSTQQYYLERIPPVVRPAWMQVATQARDEITALAQGNWWDRLSDTYTHYKQIIWAVVGVSAAVGGIMAIHSIFRATAPSVQYMDSGDNRTIRVRREVRTLQRPPHQGQVHFQSSSDATPDLVDVVKRYVARNYVKIRLEFGGETRLLTAVGLFNRQALLPRHYVKEIRRRVTEGAKIFVGPSMLEHEMKEYTFDESDFKVSATTDLATWTLPPSFGMFKDIRKFISLDADLEKSFAPNATLLIAPCRLTPTLTAVPVDVLGIQNSEVVKDVDGETFTAYDVIAYNYSQAGACGSLLLLDRTTRPIVAMHFAGIGAGKRGEGFGVILTQETLREAATNHTCATQMDDVELGSIDDAKIMLGDANVSYMGSVPPELTIFLPKKTKIRPSLIQNVGSLKPLTQPCILDKTDPRYTYDTTPLVAGVIKHGQLTKDFPSSWVDRAKERLWDTFISKLKPAIVGASRLTYEEALAGFDNVTYYDPVVLSTSAGFPWCTTQKKRKADYVEIVRNDTGEVTQVLIKDEILKVLKRKEDQRREGVVPFTPFVDTLKDERRKPEKLLKLGGTRVFCNPPLDYVIAMRQNFLHFTAAFMASRFEMQHAVGINVNGTEWTQLARRLINVSPNNVCTIDYSNFGPGFNAGVAQAAMQLMIRWVKENVAGVDERELTCLMEECLNSQHLCVNTVYYQKCGSPSGAPITTVINTLVNQLLILVAWEAIMACEIERAGKYLMEEYQKNVVLFCYGDDLIMSVSDGIRDRFNARTITTFFLGLRYCRDGREQECICSGLWPNYQGVLPENDICPA</sequence>
<dbReference type="GO" id="GO:0071897">
    <property type="term" value="P:DNA biosynthetic process"/>
    <property type="evidence" value="ECO:0007669"/>
    <property type="project" value="UniProtKB-ARBA"/>
</dbReference>
<dbReference type="GO" id="GO:0008270">
    <property type="term" value="F:zinc ion binding"/>
    <property type="evidence" value="ECO:0007669"/>
    <property type="project" value="UniProtKB-KW"/>
</dbReference>
<dbReference type="InterPro" id="IPR033703">
    <property type="entry name" value="Rhv-like"/>
</dbReference>
<dbReference type="Gene3D" id="3.30.40.10">
    <property type="entry name" value="Zinc/RING finger domain, C3HC4 (zinc finger)"/>
    <property type="match status" value="1"/>
</dbReference>
<dbReference type="InterPro" id="IPR000605">
    <property type="entry name" value="Helicase_SF3_ssDNA/RNA_vir"/>
</dbReference>
<dbReference type="PROSITE" id="PS51874">
    <property type="entry name" value="PCV_3C_PRO"/>
    <property type="match status" value="1"/>
</dbReference>
<dbReference type="InterPro" id="IPR044067">
    <property type="entry name" value="PCV_3C_PRO"/>
</dbReference>
<feature type="domain" description="SF3 helicase" evidence="11">
    <location>
        <begin position="1325"/>
        <end position="1499"/>
    </location>
</feature>
<dbReference type="GO" id="GO:0004197">
    <property type="term" value="F:cysteine-type endopeptidase activity"/>
    <property type="evidence" value="ECO:0007669"/>
    <property type="project" value="InterPro"/>
</dbReference>
<dbReference type="PROSITE" id="PS50507">
    <property type="entry name" value="RDRP_SSRNA_POS"/>
    <property type="match status" value="1"/>
</dbReference>
<dbReference type="Gene3D" id="3.30.70.270">
    <property type="match status" value="1"/>
</dbReference>
<keyword evidence="2 7" id="KW-0863">Zinc-finger</keyword>
<dbReference type="Pfam" id="PF08762">
    <property type="entry name" value="CRPV_capsid"/>
    <property type="match status" value="1"/>
</dbReference>